<keyword evidence="2" id="KW-0378">Hydrolase</keyword>
<sequence>MTKTMYFINTALLCLSVFKTSAAASFSAPSPATRHARAAFVTLQSWYNISSGTWDTTGWWNSANCLTTTGDLAAIDSKVRSIALHVFANTYVQGQKNELQLVKSVTNSSISSCYGPSCFKGLDTTPIIYTKGFLNDYYDDEGWWALAFIQAYDVAHEPQYLSMAMSIFEDMKKGSTTPCHGGIWWDKPKTYVNAIANELFMSVAAHLANRCTKARMRRHYLRIALEQWKWFQDSGMINHRNLINDGLTEDCINNNGTVWSYNQGVILGALVETSIATRSQEHIHSARKIARAAIAALSDADGILHDSCEPDCGADGSQFKGIFMRNLRKLAEVYPETGTLHFINHNARSIWFQDRRDRSELGLVWSGPHAGSVNASTQSSALDALVAAAPDLDFDLDNSQHAIIG</sequence>
<dbReference type="InterPro" id="IPR053169">
    <property type="entry name" value="MUG_Protein"/>
</dbReference>
<feature type="signal peptide" evidence="1">
    <location>
        <begin position="1"/>
        <end position="23"/>
    </location>
</feature>
<reference evidence="2 3" key="1">
    <citation type="submission" date="2024-06" db="EMBL/GenBank/DDBJ databases">
        <title>Complete genome of Phlyctema vagabunda strain 19-DSS-EL-015.</title>
        <authorList>
            <person name="Fiorenzani C."/>
        </authorList>
    </citation>
    <scope>NUCLEOTIDE SEQUENCE [LARGE SCALE GENOMIC DNA]</scope>
    <source>
        <strain evidence="2 3">19-DSS-EL-015</strain>
    </source>
</reference>
<feature type="chain" id="PRO_5047129493" evidence="1">
    <location>
        <begin position="24"/>
        <end position="405"/>
    </location>
</feature>
<protein>
    <submittedName>
        <fullName evidence="2">Glycosyl hydrolase</fullName>
    </submittedName>
</protein>
<dbReference type="InterPro" id="IPR005198">
    <property type="entry name" value="Glyco_hydro_76"/>
</dbReference>
<proteinExistence type="predicted"/>
<dbReference type="GO" id="GO:0016787">
    <property type="term" value="F:hydrolase activity"/>
    <property type="evidence" value="ECO:0007669"/>
    <property type="project" value="UniProtKB-KW"/>
</dbReference>
<dbReference type="PANTHER" id="PTHR47791:SF1">
    <property type="entry name" value="ENDO MANNANASE, GH76 FAMILY (EUROFUNG)"/>
    <property type="match status" value="1"/>
</dbReference>
<evidence type="ECO:0000313" key="3">
    <source>
        <dbReference type="Proteomes" id="UP001629113"/>
    </source>
</evidence>
<dbReference type="Proteomes" id="UP001629113">
    <property type="component" value="Unassembled WGS sequence"/>
</dbReference>
<dbReference type="EMBL" id="JBFCZG010000006">
    <property type="protein sequence ID" value="KAL3420965.1"/>
    <property type="molecule type" value="Genomic_DNA"/>
</dbReference>
<dbReference type="SUPFAM" id="SSF48208">
    <property type="entry name" value="Six-hairpin glycosidases"/>
    <property type="match status" value="1"/>
</dbReference>
<evidence type="ECO:0000313" key="2">
    <source>
        <dbReference type="EMBL" id="KAL3420965.1"/>
    </source>
</evidence>
<name>A0ABR4PCF3_9HELO</name>
<accession>A0ABR4PCF3</accession>
<dbReference type="Pfam" id="PF03663">
    <property type="entry name" value="Glyco_hydro_76"/>
    <property type="match status" value="1"/>
</dbReference>
<evidence type="ECO:0000256" key="1">
    <source>
        <dbReference type="SAM" id="SignalP"/>
    </source>
</evidence>
<dbReference type="Gene3D" id="1.50.10.20">
    <property type="match status" value="1"/>
</dbReference>
<organism evidence="2 3">
    <name type="scientific">Phlyctema vagabunda</name>
    <dbReference type="NCBI Taxonomy" id="108571"/>
    <lineage>
        <taxon>Eukaryota</taxon>
        <taxon>Fungi</taxon>
        <taxon>Dikarya</taxon>
        <taxon>Ascomycota</taxon>
        <taxon>Pezizomycotina</taxon>
        <taxon>Leotiomycetes</taxon>
        <taxon>Helotiales</taxon>
        <taxon>Dermateaceae</taxon>
        <taxon>Phlyctema</taxon>
    </lineage>
</organism>
<comment type="caution">
    <text evidence="2">The sequence shown here is derived from an EMBL/GenBank/DDBJ whole genome shotgun (WGS) entry which is preliminary data.</text>
</comment>
<dbReference type="PANTHER" id="PTHR47791">
    <property type="entry name" value="MEIOTICALLY UP-REGULATED GENE 191 PROTEIN"/>
    <property type="match status" value="1"/>
</dbReference>
<keyword evidence="1" id="KW-0732">Signal</keyword>
<gene>
    <name evidence="2" type="ORF">PVAG01_07410</name>
</gene>
<keyword evidence="3" id="KW-1185">Reference proteome</keyword>
<dbReference type="InterPro" id="IPR008928">
    <property type="entry name" value="6-hairpin_glycosidase_sf"/>
</dbReference>